<evidence type="ECO:0000313" key="3">
    <source>
        <dbReference type="EMBL" id="KAK3048221.1"/>
    </source>
</evidence>
<dbReference type="GO" id="GO:0005634">
    <property type="term" value="C:nucleus"/>
    <property type="evidence" value="ECO:0007669"/>
    <property type="project" value="TreeGrafter"/>
</dbReference>
<dbReference type="GO" id="GO:0005737">
    <property type="term" value="C:cytoplasm"/>
    <property type="evidence" value="ECO:0007669"/>
    <property type="project" value="TreeGrafter"/>
</dbReference>
<dbReference type="InterPro" id="IPR018810">
    <property type="entry name" value="UPF0662"/>
</dbReference>
<organism evidence="3 4">
    <name type="scientific">Extremus antarcticus</name>
    <dbReference type="NCBI Taxonomy" id="702011"/>
    <lineage>
        <taxon>Eukaryota</taxon>
        <taxon>Fungi</taxon>
        <taxon>Dikarya</taxon>
        <taxon>Ascomycota</taxon>
        <taxon>Pezizomycotina</taxon>
        <taxon>Dothideomycetes</taxon>
        <taxon>Dothideomycetidae</taxon>
        <taxon>Mycosphaerellales</taxon>
        <taxon>Extremaceae</taxon>
        <taxon>Extremus</taxon>
    </lineage>
</organism>
<feature type="region of interest" description="Disordered" evidence="2">
    <location>
        <begin position="451"/>
        <end position="474"/>
    </location>
</feature>
<reference evidence="3" key="1">
    <citation type="submission" date="2023-04" db="EMBL/GenBank/DDBJ databases">
        <title>Black Yeasts Isolated from many extreme environments.</title>
        <authorList>
            <person name="Coleine C."/>
            <person name="Stajich J.E."/>
            <person name="Selbmann L."/>
        </authorList>
    </citation>
    <scope>NUCLEOTIDE SEQUENCE</scope>
    <source>
        <strain evidence="3">CCFEE 5312</strain>
    </source>
</reference>
<gene>
    <name evidence="3" type="ORF">LTR09_010382</name>
</gene>
<protein>
    <submittedName>
        <fullName evidence="3">Uncharacterized protein</fullName>
    </submittedName>
</protein>
<accession>A0AAJ0G8E6</accession>
<keyword evidence="1" id="KW-0175">Coiled coil</keyword>
<sequence length="474" mass="54405">MTDSPAYRLPLDPQEQPILDRLLNIRDHLSILKQDRTSYVKSQDVMKHYEAVIEQVQALNKIRENKRNEQNRVDTVLDDCFQLISLFFLTIGRNSEAPAVYSAISTVKRLLDHLKEAGFYSSKDLESVGHHIQDWQESVERGKDSHTADLLTLLDARIEVCKSTLKELHDQLSRLDPEMMGRHEKLVSILRSLSACNCRSKFPTKEVNDFEQQVNQIREEMHAETITYDGKSAEETYAAKLSNLSLSEGDVRDGREVVLALLARCTLWIDIIREKQGKIDPKFQDTYDKLLKIRNTLEQMNLTQAWSLRETDLYSFQRQLDRVDEARVNGNFLDVTGQPADLHAQRTLLYLLRKSYAFIYQYIISSEPVSEALLPIYNQLLTLKRCLQEVKRSGGVDSPRELYPYSMKLNSVDNMKKDGKFMVGNDIPEGQASVTALLDECFELAYELRSEADERSEKKDEVETNGVASKAVEA</sequence>
<dbReference type="Pfam" id="PF10303">
    <property type="entry name" value="DUF2408"/>
    <property type="match status" value="2"/>
</dbReference>
<evidence type="ECO:0000256" key="2">
    <source>
        <dbReference type="SAM" id="MobiDB-lite"/>
    </source>
</evidence>
<proteinExistence type="predicted"/>
<dbReference type="PANTHER" id="PTHR28086:SF1">
    <property type="entry name" value="CU(2+) SUPPRESSING AND BLEOMYCIN SENSITIVE PROTEIN 1"/>
    <property type="match status" value="1"/>
</dbReference>
<dbReference type="Proteomes" id="UP001271007">
    <property type="component" value="Unassembled WGS sequence"/>
</dbReference>
<evidence type="ECO:0000313" key="4">
    <source>
        <dbReference type="Proteomes" id="UP001271007"/>
    </source>
</evidence>
<comment type="caution">
    <text evidence="3">The sequence shown here is derived from an EMBL/GenBank/DDBJ whole genome shotgun (WGS) entry which is preliminary data.</text>
</comment>
<name>A0AAJ0G8E6_9PEZI</name>
<dbReference type="EMBL" id="JAWDJX010000051">
    <property type="protein sequence ID" value="KAK3048221.1"/>
    <property type="molecule type" value="Genomic_DNA"/>
</dbReference>
<evidence type="ECO:0000256" key="1">
    <source>
        <dbReference type="SAM" id="Coils"/>
    </source>
</evidence>
<dbReference type="AlphaFoldDB" id="A0AAJ0G8E6"/>
<keyword evidence="4" id="KW-1185">Reference proteome</keyword>
<feature type="compositionally biased region" description="Basic and acidic residues" evidence="2">
    <location>
        <begin position="451"/>
        <end position="462"/>
    </location>
</feature>
<dbReference type="PANTHER" id="PTHR28086">
    <property type="entry name" value="UPF0662 PROTEIN YPL260W"/>
    <property type="match status" value="1"/>
</dbReference>
<feature type="coiled-coil region" evidence="1">
    <location>
        <begin position="49"/>
        <end position="79"/>
    </location>
</feature>